<evidence type="ECO:0000313" key="4">
    <source>
        <dbReference type="Proteomes" id="UP000315925"/>
    </source>
</evidence>
<sequence>MQPESSKRLDSKTQLIRCPACGHSQVESRWALSTICKKCYHYIGLATKKDPVSFLPSIPSKTREITCPYCQNSQKIYAQALSVGCAFCGAYLYVENLCLKGKIKRKISTLGDVNFEAGSEYAGPTVQGRRIRIRGIMQCSFKALEEVEFFSQSVVKGIVVAPRVIVNRFSSAKVKEVVSYELIVKGQLECETIIARDFLKIESFGRITTKKMLTNRLVAELFSRLEADFETYSLLTRDIHKNGIELGEERLFLT</sequence>
<dbReference type="OrthoDB" id="187036at2"/>
<dbReference type="Proteomes" id="UP000031594">
    <property type="component" value="Unassembled WGS sequence"/>
</dbReference>
<reference evidence="1 3" key="1">
    <citation type="submission" date="2014-08" db="EMBL/GenBank/DDBJ databases">
        <title>Methylacidiphilum kamchatkense strain Kam1 draft genome sequence.</title>
        <authorList>
            <person name="Birkeland N.-K."/>
            <person name="Erikstad H.A."/>
        </authorList>
    </citation>
    <scope>NUCLEOTIDE SEQUENCE [LARGE SCALE GENOMIC DNA]</scope>
    <source>
        <strain evidence="1 3">Kam1</strain>
    </source>
</reference>
<dbReference type="Proteomes" id="UP000315925">
    <property type="component" value="Chromosome"/>
</dbReference>
<name>A0A0C1US06_9BACT</name>
<accession>A0A0C1US06</accession>
<dbReference type="KEGG" id="mkc:kam1_56"/>
<protein>
    <submittedName>
        <fullName evidence="1">Zn-finger protein</fullName>
    </submittedName>
</protein>
<organism evidence="2 4">
    <name type="scientific">Methylacidiphilum kamchatkense Kam1</name>
    <dbReference type="NCBI Taxonomy" id="1202785"/>
    <lineage>
        <taxon>Bacteria</taxon>
        <taxon>Pseudomonadati</taxon>
        <taxon>Verrucomicrobiota</taxon>
        <taxon>Methylacidiphilae</taxon>
        <taxon>Methylacidiphilales</taxon>
        <taxon>Methylacidiphilaceae</taxon>
        <taxon>Methylacidiphilum (ex Ratnadevi et al. 2023)</taxon>
    </lineage>
</organism>
<reference evidence="2" key="2">
    <citation type="journal article" date="2019" name="BMC Genomics">
        <title>Complete genome sequence analysis of the thermoacidophilic verrucomicrobial methanotroph 'Candidatus Methylacidiphilum kamchatkense' strain Kam1 and comparison with its closest relatives.</title>
        <authorList>
            <person name="Kruse T."/>
            <person name="Ratnadevi C.M."/>
            <person name="Erikstad H.A."/>
            <person name="Birkeland N.K."/>
        </authorList>
    </citation>
    <scope>NUCLEOTIDE SEQUENCE</scope>
    <source>
        <strain evidence="2">Kam1</strain>
    </source>
</reference>
<evidence type="ECO:0000313" key="2">
    <source>
        <dbReference type="EMBL" id="QDQ41317.1"/>
    </source>
</evidence>
<keyword evidence="3" id="KW-1185">Reference proteome</keyword>
<gene>
    <name evidence="1" type="ORF">A946_06915</name>
    <name evidence="2" type="ORF">kam1_56</name>
</gene>
<proteinExistence type="predicted"/>
<reference evidence="4" key="3">
    <citation type="submission" date="2019-03" db="EMBL/GenBank/DDBJ databases">
        <title>Complete genome of Methylacidiphilum kamchatkense Kam1.</title>
        <authorList>
            <person name="Kruse T."/>
            <person name="Murarilal Ratnadevi C."/>
            <person name="Erikstad H.-A."/>
            <person name="Birkeland N.-K."/>
        </authorList>
    </citation>
    <scope>NUCLEOTIDE SEQUENCE [LARGE SCALE GENOMIC DNA]</scope>
    <source>
        <strain evidence="4">kam1</strain>
    </source>
</reference>
<dbReference type="EMBL" id="CP037899">
    <property type="protein sequence ID" value="QDQ41317.1"/>
    <property type="molecule type" value="Genomic_DNA"/>
</dbReference>
<dbReference type="EMBL" id="JQNX01000004">
    <property type="protein sequence ID" value="KIE58593.1"/>
    <property type="molecule type" value="Genomic_DNA"/>
</dbReference>
<dbReference type="RefSeq" id="WP_039721545.1">
    <property type="nucleotide sequence ID" value="NZ_CP037899.1"/>
</dbReference>
<dbReference type="STRING" id="1202785.A946_06915"/>
<evidence type="ECO:0000313" key="1">
    <source>
        <dbReference type="EMBL" id="KIE58593.1"/>
    </source>
</evidence>
<dbReference type="AlphaFoldDB" id="A0A0C1US06"/>
<evidence type="ECO:0000313" key="3">
    <source>
        <dbReference type="Proteomes" id="UP000031594"/>
    </source>
</evidence>